<protein>
    <submittedName>
        <fullName evidence="3">Uncharacterized protein</fullName>
    </submittedName>
</protein>
<organism evidence="3 4">
    <name type="scientific">Marchantia polymorpha</name>
    <name type="common">Common liverwort</name>
    <name type="synonym">Marchantia aquatica</name>
    <dbReference type="NCBI Taxonomy" id="3197"/>
    <lineage>
        <taxon>Eukaryota</taxon>
        <taxon>Viridiplantae</taxon>
        <taxon>Streptophyta</taxon>
        <taxon>Embryophyta</taxon>
        <taxon>Marchantiophyta</taxon>
        <taxon>Marchantiopsida</taxon>
        <taxon>Marchantiidae</taxon>
        <taxon>Marchantiales</taxon>
        <taxon>Marchantiaceae</taxon>
        <taxon>Marchantia</taxon>
    </lineage>
</organism>
<accession>A0A2R6WG31</accession>
<dbReference type="SUPFAM" id="SSF48371">
    <property type="entry name" value="ARM repeat"/>
    <property type="match status" value="1"/>
</dbReference>
<dbReference type="PANTHER" id="PTHR47249:SF1">
    <property type="entry name" value="VACUOLAR PROTEIN 8"/>
    <property type="match status" value="1"/>
</dbReference>
<dbReference type="Gramene" id="Mp5g08950.1">
    <property type="protein sequence ID" value="Mp5g08950.1.cds1"/>
    <property type="gene ID" value="Mp5g08950"/>
</dbReference>
<proteinExistence type="inferred from homology"/>
<dbReference type="AlphaFoldDB" id="A0A2R6WG31"/>
<evidence type="ECO:0000313" key="4">
    <source>
        <dbReference type="Proteomes" id="UP000244005"/>
    </source>
</evidence>
<comment type="similarity">
    <text evidence="1">Belongs to the beta-catenin family.</text>
</comment>
<dbReference type="Proteomes" id="UP000244005">
    <property type="component" value="Unassembled WGS sequence"/>
</dbReference>
<dbReference type="PANTHER" id="PTHR47249">
    <property type="entry name" value="VACUOLAR PROTEIN 8"/>
    <property type="match status" value="1"/>
</dbReference>
<dbReference type="OrthoDB" id="10309518at2759"/>
<keyword evidence="2" id="KW-0677">Repeat</keyword>
<gene>
    <name evidence="3" type="ORF">MARPO_0095s0063</name>
</gene>
<reference evidence="4" key="1">
    <citation type="journal article" date="2017" name="Cell">
        <title>Insights into land plant evolution garnered from the Marchantia polymorpha genome.</title>
        <authorList>
            <person name="Bowman J.L."/>
            <person name="Kohchi T."/>
            <person name="Yamato K.T."/>
            <person name="Jenkins J."/>
            <person name="Shu S."/>
            <person name="Ishizaki K."/>
            <person name="Yamaoka S."/>
            <person name="Nishihama R."/>
            <person name="Nakamura Y."/>
            <person name="Berger F."/>
            <person name="Adam C."/>
            <person name="Aki S.S."/>
            <person name="Althoff F."/>
            <person name="Araki T."/>
            <person name="Arteaga-Vazquez M.A."/>
            <person name="Balasubrmanian S."/>
            <person name="Barry K."/>
            <person name="Bauer D."/>
            <person name="Boehm C.R."/>
            <person name="Briginshaw L."/>
            <person name="Caballero-Perez J."/>
            <person name="Catarino B."/>
            <person name="Chen F."/>
            <person name="Chiyoda S."/>
            <person name="Chovatia M."/>
            <person name="Davies K.M."/>
            <person name="Delmans M."/>
            <person name="Demura T."/>
            <person name="Dierschke T."/>
            <person name="Dolan L."/>
            <person name="Dorantes-Acosta A.E."/>
            <person name="Eklund D.M."/>
            <person name="Florent S.N."/>
            <person name="Flores-Sandoval E."/>
            <person name="Fujiyama A."/>
            <person name="Fukuzawa H."/>
            <person name="Galik B."/>
            <person name="Grimanelli D."/>
            <person name="Grimwood J."/>
            <person name="Grossniklaus U."/>
            <person name="Hamada T."/>
            <person name="Haseloff J."/>
            <person name="Hetherington A.J."/>
            <person name="Higo A."/>
            <person name="Hirakawa Y."/>
            <person name="Hundley H.N."/>
            <person name="Ikeda Y."/>
            <person name="Inoue K."/>
            <person name="Inoue S.I."/>
            <person name="Ishida S."/>
            <person name="Jia Q."/>
            <person name="Kakita M."/>
            <person name="Kanazawa T."/>
            <person name="Kawai Y."/>
            <person name="Kawashima T."/>
            <person name="Kennedy M."/>
            <person name="Kinose K."/>
            <person name="Kinoshita T."/>
            <person name="Kohara Y."/>
            <person name="Koide E."/>
            <person name="Komatsu K."/>
            <person name="Kopischke S."/>
            <person name="Kubo M."/>
            <person name="Kyozuka J."/>
            <person name="Lagercrantz U."/>
            <person name="Lin S.S."/>
            <person name="Lindquist E."/>
            <person name="Lipzen A.M."/>
            <person name="Lu C.W."/>
            <person name="De Luna E."/>
            <person name="Martienssen R.A."/>
            <person name="Minamino N."/>
            <person name="Mizutani M."/>
            <person name="Mizutani M."/>
            <person name="Mochizuki N."/>
            <person name="Monte I."/>
            <person name="Mosher R."/>
            <person name="Nagasaki H."/>
            <person name="Nakagami H."/>
            <person name="Naramoto S."/>
            <person name="Nishitani K."/>
            <person name="Ohtani M."/>
            <person name="Okamoto T."/>
            <person name="Okumura M."/>
            <person name="Phillips J."/>
            <person name="Pollak B."/>
            <person name="Reinders A."/>
            <person name="Rovekamp M."/>
            <person name="Sano R."/>
            <person name="Sawa S."/>
            <person name="Schmid M.W."/>
            <person name="Shirakawa M."/>
            <person name="Solano R."/>
            <person name="Spunde A."/>
            <person name="Suetsugu N."/>
            <person name="Sugano S."/>
            <person name="Sugiyama A."/>
            <person name="Sun R."/>
            <person name="Suzuki Y."/>
            <person name="Takenaka M."/>
            <person name="Takezawa D."/>
            <person name="Tomogane H."/>
            <person name="Tsuzuki M."/>
            <person name="Ueda T."/>
            <person name="Umeda M."/>
            <person name="Ward J.M."/>
            <person name="Watanabe Y."/>
            <person name="Yazaki K."/>
            <person name="Yokoyama R."/>
            <person name="Yoshitake Y."/>
            <person name="Yotsui I."/>
            <person name="Zachgo S."/>
            <person name="Schmutz J."/>
        </authorList>
    </citation>
    <scope>NUCLEOTIDE SEQUENCE [LARGE SCALE GENOMIC DNA]</scope>
    <source>
        <strain evidence="4">Tak-1</strain>
    </source>
</reference>
<dbReference type="InterPro" id="IPR016024">
    <property type="entry name" value="ARM-type_fold"/>
</dbReference>
<evidence type="ECO:0000313" key="3">
    <source>
        <dbReference type="EMBL" id="PTQ32807.1"/>
    </source>
</evidence>
<keyword evidence="4" id="KW-1185">Reference proteome</keyword>
<dbReference type="GO" id="GO:0043495">
    <property type="term" value="F:protein-membrane adaptor activity"/>
    <property type="evidence" value="ECO:0007669"/>
    <property type="project" value="InterPro"/>
</dbReference>
<evidence type="ECO:0000256" key="2">
    <source>
        <dbReference type="ARBA" id="ARBA00022737"/>
    </source>
</evidence>
<dbReference type="GO" id="GO:0071562">
    <property type="term" value="P:nucleus-vacuole junction assembly"/>
    <property type="evidence" value="ECO:0007669"/>
    <property type="project" value="InterPro"/>
</dbReference>
<sequence length="350" mass="38185">MDYPFPSPPSSVHSYGRRRTIRKVPKVLGKVLVKGVSKLARHFSGDHEALEKGAMVMAALAEAQKDGAILESFPPILATLVEPLLQDENQRIQEQCAKAIAIVAAQVDPEICELMLEFPRLLEGLVGLLFRAERYHVQEGAAFALMNIAGGGGSLCQRTICLHPRALEGIVGLLSQERSTLVLLYGASMIYLLGIHPDNPKIIMEYPGALEGVVRVLLKTEVPVAQARAALALSVLALGSDTKNTIADFPEALPGILQLLTLEEFPEVQECAVTALASIITAESTPRILEFPNLPTRLQLLAQSYELAIVAIVDLDYYNKKESAKQNAEHSLVQSRRVPELRLLNFPTSN</sequence>
<dbReference type="InterPro" id="IPR011989">
    <property type="entry name" value="ARM-like"/>
</dbReference>
<name>A0A2R6WG31_MARPO</name>
<dbReference type="EMBL" id="KZ772767">
    <property type="protein sequence ID" value="PTQ32807.1"/>
    <property type="molecule type" value="Genomic_DNA"/>
</dbReference>
<dbReference type="InterPro" id="IPR045156">
    <property type="entry name" value="Vac8"/>
</dbReference>
<evidence type="ECO:0000256" key="1">
    <source>
        <dbReference type="ARBA" id="ARBA00005462"/>
    </source>
</evidence>
<dbReference type="Gene3D" id="1.25.10.10">
    <property type="entry name" value="Leucine-rich Repeat Variant"/>
    <property type="match status" value="1"/>
</dbReference>